<evidence type="ECO:0000256" key="2">
    <source>
        <dbReference type="ARBA" id="ARBA00023125"/>
    </source>
</evidence>
<dbReference type="CDD" id="cd06170">
    <property type="entry name" value="LuxR_C_like"/>
    <property type="match status" value="1"/>
</dbReference>
<dbReference type="GO" id="GO:0006355">
    <property type="term" value="P:regulation of DNA-templated transcription"/>
    <property type="evidence" value="ECO:0007669"/>
    <property type="project" value="InterPro"/>
</dbReference>
<name>A0A495XKK3_9PSEU</name>
<keyword evidence="3" id="KW-0804">Transcription</keyword>
<feature type="domain" description="HTH luxR-type" evidence="4">
    <location>
        <begin position="462"/>
        <end position="527"/>
    </location>
</feature>
<keyword evidence="2" id="KW-0238">DNA-binding</keyword>
<dbReference type="SUPFAM" id="SSF46894">
    <property type="entry name" value="C-terminal effector domain of the bipartite response regulators"/>
    <property type="match status" value="1"/>
</dbReference>
<comment type="caution">
    <text evidence="5">The sequence shown here is derived from an EMBL/GenBank/DDBJ whole genome shotgun (WGS) entry which is preliminary data.</text>
</comment>
<evidence type="ECO:0000259" key="4">
    <source>
        <dbReference type="PROSITE" id="PS50043"/>
    </source>
</evidence>
<evidence type="ECO:0000256" key="3">
    <source>
        <dbReference type="ARBA" id="ARBA00023163"/>
    </source>
</evidence>
<organism evidence="5 6">
    <name type="scientific">Saccharothrix variisporea</name>
    <dbReference type="NCBI Taxonomy" id="543527"/>
    <lineage>
        <taxon>Bacteria</taxon>
        <taxon>Bacillati</taxon>
        <taxon>Actinomycetota</taxon>
        <taxon>Actinomycetes</taxon>
        <taxon>Pseudonocardiales</taxon>
        <taxon>Pseudonocardiaceae</taxon>
        <taxon>Saccharothrix</taxon>
    </lineage>
</organism>
<evidence type="ECO:0000256" key="1">
    <source>
        <dbReference type="ARBA" id="ARBA00023015"/>
    </source>
</evidence>
<dbReference type="InterPro" id="IPR000792">
    <property type="entry name" value="Tscrpt_reg_LuxR_C"/>
</dbReference>
<dbReference type="SMART" id="SM00421">
    <property type="entry name" value="HTH_LUXR"/>
    <property type="match status" value="1"/>
</dbReference>
<gene>
    <name evidence="5" type="ORF">DFJ66_8489</name>
</gene>
<accession>A0A495XKK3</accession>
<dbReference type="InterPro" id="IPR036388">
    <property type="entry name" value="WH-like_DNA-bd_sf"/>
</dbReference>
<protein>
    <submittedName>
        <fullName evidence="5">LuxR family transcriptional regulator</fullName>
    </submittedName>
</protein>
<proteinExistence type="predicted"/>
<sequence>MVDERPDVLGRARQAHRAQDWVAAAAHFDAVATELLTADDLAAHADAVWWLGRVDDNLRLEAAACEAFLADARPADAAWAAVRIGLFLLGRGDEPQGLGWIGKAARLLDGVPECHAHGFLLLLTRLEPTLQAGRPAEAVEVARRVRELGHRIGRPDLVALGLNGEGRALVKAGHVVDGLALLDEAMVAVLDGRLTPFASGSLYCHTIATCHEVADLRRMARWVDLTERWLAGFPAAALFGGLCAVHRAQLHLVRGEWAEAERTASAVADALDATRVDYAAEAWYVVAEARRLRGDPSAADAYDEAHARGRDPQPGRALLRLPSDPAGAVAAVRAAVAAAGADPLRRAPLCAALVEIAIAAGHLDDAVRAATEIEATASTYATSGLQAMAATARGAVLLAQDRAADALPVLRDACLRWREFHAPHDAAGTCVLLSRAYRALGDDVSADAETAQAKATYARLGAHQPPDGLTPRECEVLALVAAGRSNREIGEALFISDRTVARHVTNIFHKIGVTSRTQAVRYALDRGLTATG</sequence>
<dbReference type="PROSITE" id="PS50043">
    <property type="entry name" value="HTH_LUXR_2"/>
    <property type="match status" value="1"/>
</dbReference>
<reference evidence="5 6" key="1">
    <citation type="submission" date="2018-10" db="EMBL/GenBank/DDBJ databases">
        <title>Sequencing the genomes of 1000 actinobacteria strains.</title>
        <authorList>
            <person name="Klenk H.-P."/>
        </authorList>
    </citation>
    <scope>NUCLEOTIDE SEQUENCE [LARGE SCALE GENOMIC DNA]</scope>
    <source>
        <strain evidence="5 6">DSM 43911</strain>
    </source>
</reference>
<evidence type="ECO:0000313" key="5">
    <source>
        <dbReference type="EMBL" id="RKT75111.1"/>
    </source>
</evidence>
<dbReference type="PRINTS" id="PR00038">
    <property type="entry name" value="HTHLUXR"/>
</dbReference>
<dbReference type="GO" id="GO:0003677">
    <property type="term" value="F:DNA binding"/>
    <property type="evidence" value="ECO:0007669"/>
    <property type="project" value="UniProtKB-KW"/>
</dbReference>
<dbReference type="InterPro" id="IPR016032">
    <property type="entry name" value="Sig_transdc_resp-reg_C-effctor"/>
</dbReference>
<dbReference type="Pfam" id="PF00196">
    <property type="entry name" value="GerE"/>
    <property type="match status" value="1"/>
</dbReference>
<keyword evidence="6" id="KW-1185">Reference proteome</keyword>
<dbReference type="PANTHER" id="PTHR44688">
    <property type="entry name" value="DNA-BINDING TRANSCRIPTIONAL ACTIVATOR DEVR_DOSR"/>
    <property type="match status" value="1"/>
</dbReference>
<evidence type="ECO:0000313" key="6">
    <source>
        <dbReference type="Proteomes" id="UP000272729"/>
    </source>
</evidence>
<dbReference type="EMBL" id="RBXR01000001">
    <property type="protein sequence ID" value="RKT75111.1"/>
    <property type="molecule type" value="Genomic_DNA"/>
</dbReference>
<dbReference type="PROSITE" id="PS00622">
    <property type="entry name" value="HTH_LUXR_1"/>
    <property type="match status" value="1"/>
</dbReference>
<dbReference type="AlphaFoldDB" id="A0A495XKK3"/>
<dbReference type="Gene3D" id="1.10.10.10">
    <property type="entry name" value="Winged helix-like DNA-binding domain superfamily/Winged helix DNA-binding domain"/>
    <property type="match status" value="1"/>
</dbReference>
<dbReference type="Proteomes" id="UP000272729">
    <property type="component" value="Unassembled WGS sequence"/>
</dbReference>
<keyword evidence="1" id="KW-0805">Transcription regulation</keyword>
<dbReference type="PANTHER" id="PTHR44688:SF16">
    <property type="entry name" value="DNA-BINDING TRANSCRIPTIONAL ACTIVATOR DEVR_DOSR"/>
    <property type="match status" value="1"/>
</dbReference>
<dbReference type="FunFam" id="1.10.10.10:FF:000153">
    <property type="entry name" value="LuxR family transcriptional regulator"/>
    <property type="match status" value="1"/>
</dbReference>